<proteinExistence type="predicted"/>
<name>A0ABD1LVA4_9FABA</name>
<comment type="caution">
    <text evidence="2">The sequence shown here is derived from an EMBL/GenBank/DDBJ whole genome shotgun (WGS) entry which is preliminary data.</text>
</comment>
<dbReference type="PANTHER" id="PTHR23099">
    <property type="entry name" value="TRANSCRIPTIONAL REGULATOR"/>
    <property type="match status" value="1"/>
</dbReference>
<feature type="compositionally biased region" description="Basic and acidic residues" evidence="1">
    <location>
        <begin position="213"/>
        <end position="233"/>
    </location>
</feature>
<gene>
    <name evidence="2" type="ORF">Fmac_020907</name>
</gene>
<keyword evidence="3" id="KW-1185">Reference proteome</keyword>
<protein>
    <submittedName>
        <fullName evidence="2">Uncharacterized protein</fullName>
    </submittedName>
</protein>
<feature type="region of interest" description="Disordered" evidence="1">
    <location>
        <begin position="283"/>
        <end position="327"/>
    </location>
</feature>
<dbReference type="AlphaFoldDB" id="A0ABD1LVA4"/>
<feature type="compositionally biased region" description="Polar residues" evidence="1">
    <location>
        <begin position="381"/>
        <end position="401"/>
    </location>
</feature>
<evidence type="ECO:0000313" key="3">
    <source>
        <dbReference type="Proteomes" id="UP001603857"/>
    </source>
</evidence>
<feature type="region of interest" description="Disordered" evidence="1">
    <location>
        <begin position="381"/>
        <end position="411"/>
    </location>
</feature>
<dbReference type="EMBL" id="JBGMDY010000007">
    <property type="protein sequence ID" value="KAL2327480.1"/>
    <property type="molecule type" value="Genomic_DNA"/>
</dbReference>
<evidence type="ECO:0000256" key="1">
    <source>
        <dbReference type="SAM" id="MobiDB-lite"/>
    </source>
</evidence>
<feature type="region of interest" description="Disordered" evidence="1">
    <location>
        <begin position="98"/>
        <end position="118"/>
    </location>
</feature>
<feature type="region of interest" description="Disordered" evidence="1">
    <location>
        <begin position="213"/>
        <end position="243"/>
    </location>
</feature>
<feature type="compositionally biased region" description="Acidic residues" evidence="1">
    <location>
        <begin position="234"/>
        <end position="243"/>
    </location>
</feature>
<accession>A0ABD1LVA4</accession>
<dbReference type="Proteomes" id="UP001603857">
    <property type="component" value="Unassembled WGS sequence"/>
</dbReference>
<organism evidence="2 3">
    <name type="scientific">Flemingia macrophylla</name>
    <dbReference type="NCBI Taxonomy" id="520843"/>
    <lineage>
        <taxon>Eukaryota</taxon>
        <taxon>Viridiplantae</taxon>
        <taxon>Streptophyta</taxon>
        <taxon>Embryophyta</taxon>
        <taxon>Tracheophyta</taxon>
        <taxon>Spermatophyta</taxon>
        <taxon>Magnoliopsida</taxon>
        <taxon>eudicotyledons</taxon>
        <taxon>Gunneridae</taxon>
        <taxon>Pentapetalae</taxon>
        <taxon>rosids</taxon>
        <taxon>fabids</taxon>
        <taxon>Fabales</taxon>
        <taxon>Fabaceae</taxon>
        <taxon>Papilionoideae</taxon>
        <taxon>50 kb inversion clade</taxon>
        <taxon>NPAAA clade</taxon>
        <taxon>indigoferoid/millettioid clade</taxon>
        <taxon>Phaseoleae</taxon>
        <taxon>Flemingia</taxon>
    </lineage>
</organism>
<evidence type="ECO:0000313" key="2">
    <source>
        <dbReference type="EMBL" id="KAL2327480.1"/>
    </source>
</evidence>
<dbReference type="PANTHER" id="PTHR23099:SF0">
    <property type="entry name" value="GERM CELL NUCLEAR ACIDIC PROTEIN"/>
    <property type="match status" value="1"/>
</dbReference>
<reference evidence="2 3" key="1">
    <citation type="submission" date="2024-08" db="EMBL/GenBank/DDBJ databases">
        <title>Insights into the chromosomal genome structure of Flemingia macrophylla.</title>
        <authorList>
            <person name="Ding Y."/>
            <person name="Zhao Y."/>
            <person name="Bi W."/>
            <person name="Wu M."/>
            <person name="Zhao G."/>
            <person name="Gong Y."/>
            <person name="Li W."/>
            <person name="Zhang P."/>
        </authorList>
    </citation>
    <scope>NUCLEOTIDE SEQUENCE [LARGE SCALE GENOMIC DNA]</scope>
    <source>
        <strain evidence="2">DYQJB</strain>
        <tissue evidence="2">Leaf</tissue>
    </source>
</reference>
<feature type="compositionally biased region" description="Polar residues" evidence="1">
    <location>
        <begin position="313"/>
        <end position="324"/>
    </location>
</feature>
<sequence>MLSLLSTKMDIFHSVVSSNLKSDQLNKSKAGMLHAPQNAQIMPRTHWNLFLYLDSLTLFLSKVTFVSQYNGCLWKGGRLKLEKAKEDYLVRLKREGEQEALPDDATPPSRPSVSPEVPNSNIKHLNIFFPRLRKVKSIPFSGTGKHKYSFKNIEVPPLPVHFCDCEEHCSSFVTEREKLSIGETAESGGMNDEEISIMNAVMNKLFEKEKVSNAKNVGEEKDSFESPDALHSEEPEDSATDEDDLIINMETRKNKAGLIGNQELERILENQEWLNKTKVAKEELNKSMPRVQKKSNSSPDKNKRKSLPKLEVATTSRGNSNMQTLPDKVGSDAQLTELEDDFEELTKVLWSQKSSWRELLGDGSNTSFSASLILPKLDFGKNQQSSENPSASISINTNTENMESDGHLESKSTNTQVIEELAEAQPTNQQVVEDINENQLNDVAPNKTGRGASWRRKQSWTQLISENNNSFSISHILPDITFPEPMAKEPIVEPAISNDCKHSDVAKDTINEVLSNGFISREIIPEKSQHIGADDIASASVAEEKIEISPKEKIEISPKEKFSENVEIGETCTFMRSAASLKDWAKAKAAISGSLKRKRGDK</sequence>